<name>A0A0C3D6B9_9AGAM</name>
<reference evidence="2" key="2">
    <citation type="submission" date="2015-01" db="EMBL/GenBank/DDBJ databases">
        <title>Evolutionary Origins and Diversification of the Mycorrhizal Mutualists.</title>
        <authorList>
            <consortium name="DOE Joint Genome Institute"/>
            <consortium name="Mycorrhizal Genomics Consortium"/>
            <person name="Kohler A."/>
            <person name="Kuo A."/>
            <person name="Nagy L.G."/>
            <person name="Floudas D."/>
            <person name="Copeland A."/>
            <person name="Barry K.W."/>
            <person name="Cichocki N."/>
            <person name="Veneault-Fourrey C."/>
            <person name="LaButti K."/>
            <person name="Lindquist E.A."/>
            <person name="Lipzen A."/>
            <person name="Lundell T."/>
            <person name="Morin E."/>
            <person name="Murat C."/>
            <person name="Riley R."/>
            <person name="Ohm R."/>
            <person name="Sun H."/>
            <person name="Tunlid A."/>
            <person name="Henrissat B."/>
            <person name="Grigoriev I.V."/>
            <person name="Hibbett D.S."/>
            <person name="Martin F."/>
        </authorList>
    </citation>
    <scope>NUCLEOTIDE SEQUENCE [LARGE SCALE GENOMIC DNA]</scope>
    <source>
        <strain evidence="2">Foug A</strain>
    </source>
</reference>
<evidence type="ECO:0000313" key="1">
    <source>
        <dbReference type="EMBL" id="KIM51601.1"/>
    </source>
</evidence>
<accession>A0A0C3D6B9</accession>
<dbReference type="HOGENOM" id="CLU_1886972_0_0_1"/>
<dbReference type="InParanoid" id="A0A0C3D6B9"/>
<protein>
    <submittedName>
        <fullName evidence="1">Uncharacterized protein</fullName>
    </submittedName>
</protein>
<evidence type="ECO:0000313" key="2">
    <source>
        <dbReference type="Proteomes" id="UP000053989"/>
    </source>
</evidence>
<organism evidence="1 2">
    <name type="scientific">Scleroderma citrinum Foug A</name>
    <dbReference type="NCBI Taxonomy" id="1036808"/>
    <lineage>
        <taxon>Eukaryota</taxon>
        <taxon>Fungi</taxon>
        <taxon>Dikarya</taxon>
        <taxon>Basidiomycota</taxon>
        <taxon>Agaricomycotina</taxon>
        <taxon>Agaricomycetes</taxon>
        <taxon>Agaricomycetidae</taxon>
        <taxon>Boletales</taxon>
        <taxon>Sclerodermatineae</taxon>
        <taxon>Sclerodermataceae</taxon>
        <taxon>Scleroderma</taxon>
    </lineage>
</organism>
<dbReference type="EMBL" id="KN822249">
    <property type="protein sequence ID" value="KIM51601.1"/>
    <property type="molecule type" value="Genomic_DNA"/>
</dbReference>
<keyword evidence="2" id="KW-1185">Reference proteome</keyword>
<gene>
    <name evidence="1" type="ORF">SCLCIDRAFT_1224347</name>
</gene>
<dbReference type="AlphaFoldDB" id="A0A0C3D6B9"/>
<reference evidence="1 2" key="1">
    <citation type="submission" date="2014-04" db="EMBL/GenBank/DDBJ databases">
        <authorList>
            <consortium name="DOE Joint Genome Institute"/>
            <person name="Kuo A."/>
            <person name="Kohler A."/>
            <person name="Nagy L.G."/>
            <person name="Floudas D."/>
            <person name="Copeland A."/>
            <person name="Barry K.W."/>
            <person name="Cichocki N."/>
            <person name="Veneault-Fourrey C."/>
            <person name="LaButti K."/>
            <person name="Lindquist E.A."/>
            <person name="Lipzen A."/>
            <person name="Lundell T."/>
            <person name="Morin E."/>
            <person name="Murat C."/>
            <person name="Sun H."/>
            <person name="Tunlid A."/>
            <person name="Henrissat B."/>
            <person name="Grigoriev I.V."/>
            <person name="Hibbett D.S."/>
            <person name="Martin F."/>
            <person name="Nordberg H.P."/>
            <person name="Cantor M.N."/>
            <person name="Hua S.X."/>
        </authorList>
    </citation>
    <scope>NUCLEOTIDE SEQUENCE [LARGE SCALE GENOMIC DNA]</scope>
    <source>
        <strain evidence="1 2">Foug A</strain>
    </source>
</reference>
<dbReference type="Proteomes" id="UP000053989">
    <property type="component" value="Unassembled WGS sequence"/>
</dbReference>
<sequence length="135" mass="15834">MYWTIPDSLCFEPFDLRAHAEFQKGCEIEWAISLRRGRLGVCTWSGRYRCAVSWQSFAVRAASWIEHEWFIVERKSWKRTVNGWEGNKKSGGNEGRDGWDGSRYIMWEQVGVRSAKGMDLIGLRHRDSHAPRKLR</sequence>
<proteinExistence type="predicted"/>